<gene>
    <name evidence="3" type="ORF">EDS130_LOCUS27937</name>
</gene>
<sequence>MPLTFPSSVAKKVRLALLHKCNSSRKRRDDITTVDYSHGNLSCVPEDILQYENTLEELHLEANCLQELPKWLFQCHALRHLILSDNELDCLPPSISSLTSLERLDLSRNDLTALPDNIRYCKQLTSVDCSSNRLERLCEGLTMLVNLHELYLNDTLLEFLPGNFGRLTELKILEMRATRMRLLPVTLPKLTKLERLDLGANSFIEFPNVLTNLPSLQELWLDSNKLISIDNTKEELPNSIGFCKLTDLHISDNFLTTLPETIAKMTTLEILTANNNQIEHLPNELGNMSSLVELHLSFNNLTSVPTSIGLLRHLQFLALDHNQIQSIPASIGSCSSLSVLSLRSNCLIQLPDEIGRLSLLKVLNVSGNFLQYLPFTLLKLKNLQALWMNENQAKPLIAFEQERHPSTGQRVLTCILLPQTDPSMNRYTSKSRFTNDQPIDYSDRLTTLRFANDTIDEPHNLVRNPTPYPKEMRAFANILRNYNHNKQRQIIQSPKKHSSSSNLLMVCDDVPTNETWTQRANSASVGSMNSDPLCCPLAQSHDELLCSTSPLGELGINRPDLLPGQINDLDEIKSNHSF</sequence>
<protein>
    <submittedName>
        <fullName evidence="3">Uncharacterized protein</fullName>
    </submittedName>
</protein>
<dbReference type="Gene3D" id="3.80.10.10">
    <property type="entry name" value="Ribonuclease Inhibitor"/>
    <property type="match status" value="4"/>
</dbReference>
<dbReference type="InterPro" id="IPR003591">
    <property type="entry name" value="Leu-rich_rpt_typical-subtyp"/>
</dbReference>
<accession>A0A814ZZC1</accession>
<reference evidence="3" key="1">
    <citation type="submission" date="2021-02" db="EMBL/GenBank/DDBJ databases">
        <authorList>
            <person name="Nowell W R."/>
        </authorList>
    </citation>
    <scope>NUCLEOTIDE SEQUENCE</scope>
</reference>
<dbReference type="GO" id="GO:0043113">
    <property type="term" value="P:receptor clustering"/>
    <property type="evidence" value="ECO:0007669"/>
    <property type="project" value="TreeGrafter"/>
</dbReference>
<evidence type="ECO:0000256" key="1">
    <source>
        <dbReference type="ARBA" id="ARBA00022614"/>
    </source>
</evidence>
<dbReference type="GO" id="GO:0014069">
    <property type="term" value="C:postsynaptic density"/>
    <property type="evidence" value="ECO:0007669"/>
    <property type="project" value="TreeGrafter"/>
</dbReference>
<dbReference type="GO" id="GO:0045211">
    <property type="term" value="C:postsynaptic membrane"/>
    <property type="evidence" value="ECO:0007669"/>
    <property type="project" value="TreeGrafter"/>
</dbReference>
<dbReference type="PANTHER" id="PTHR23119">
    <property type="entry name" value="DISCS LARGE"/>
    <property type="match status" value="1"/>
</dbReference>
<dbReference type="InterPro" id="IPR050614">
    <property type="entry name" value="Synaptic_Scaffolding_LAP-MAGUK"/>
</dbReference>
<name>A0A814ZZC1_ADIRI</name>
<dbReference type="GO" id="GO:0045197">
    <property type="term" value="P:establishment or maintenance of epithelial cell apical/basal polarity"/>
    <property type="evidence" value="ECO:0007669"/>
    <property type="project" value="TreeGrafter"/>
</dbReference>
<dbReference type="PANTHER" id="PTHR23119:SF50">
    <property type="entry name" value="PDZ DOMAIN-CONTAINING PROTEIN"/>
    <property type="match status" value="1"/>
</dbReference>
<dbReference type="SUPFAM" id="SSF52058">
    <property type="entry name" value="L domain-like"/>
    <property type="match status" value="2"/>
</dbReference>
<dbReference type="Proteomes" id="UP000663852">
    <property type="component" value="Unassembled WGS sequence"/>
</dbReference>
<dbReference type="GO" id="GO:0098609">
    <property type="term" value="P:cell-cell adhesion"/>
    <property type="evidence" value="ECO:0007669"/>
    <property type="project" value="TreeGrafter"/>
</dbReference>
<evidence type="ECO:0000313" key="3">
    <source>
        <dbReference type="EMBL" id="CAF1250349.1"/>
    </source>
</evidence>
<keyword evidence="1" id="KW-0433">Leucine-rich repeat</keyword>
<dbReference type="InterPro" id="IPR032675">
    <property type="entry name" value="LRR_dom_sf"/>
</dbReference>
<dbReference type="SMART" id="SM00364">
    <property type="entry name" value="LRR_BAC"/>
    <property type="match status" value="9"/>
</dbReference>
<proteinExistence type="predicted"/>
<dbReference type="Pfam" id="PF13855">
    <property type="entry name" value="LRR_8"/>
    <property type="match status" value="3"/>
</dbReference>
<dbReference type="GO" id="GO:0005912">
    <property type="term" value="C:adherens junction"/>
    <property type="evidence" value="ECO:0007669"/>
    <property type="project" value="TreeGrafter"/>
</dbReference>
<dbReference type="GO" id="GO:0019901">
    <property type="term" value="F:protein kinase binding"/>
    <property type="evidence" value="ECO:0007669"/>
    <property type="project" value="TreeGrafter"/>
</dbReference>
<dbReference type="EMBL" id="CAJNOJ010000179">
    <property type="protein sequence ID" value="CAF1250349.1"/>
    <property type="molecule type" value="Genomic_DNA"/>
</dbReference>
<dbReference type="InterPro" id="IPR001611">
    <property type="entry name" value="Leu-rich_rpt"/>
</dbReference>
<keyword evidence="2" id="KW-0677">Repeat</keyword>
<comment type="caution">
    <text evidence="3">The sequence shown here is derived from an EMBL/GenBank/DDBJ whole genome shotgun (WGS) entry which is preliminary data.</text>
</comment>
<dbReference type="GO" id="GO:0098887">
    <property type="term" value="P:neurotransmitter receptor transport, endosome to postsynaptic membrane"/>
    <property type="evidence" value="ECO:0007669"/>
    <property type="project" value="TreeGrafter"/>
</dbReference>
<evidence type="ECO:0000256" key="2">
    <source>
        <dbReference type="ARBA" id="ARBA00022737"/>
    </source>
</evidence>
<dbReference type="GO" id="GO:0098968">
    <property type="term" value="P:neurotransmitter receptor transport postsynaptic membrane to endosome"/>
    <property type="evidence" value="ECO:0007669"/>
    <property type="project" value="TreeGrafter"/>
</dbReference>
<dbReference type="OrthoDB" id="676979at2759"/>
<dbReference type="SMART" id="SM00369">
    <property type="entry name" value="LRR_TYP"/>
    <property type="match status" value="11"/>
</dbReference>
<organism evidence="3 4">
    <name type="scientific">Adineta ricciae</name>
    <name type="common">Rotifer</name>
    <dbReference type="NCBI Taxonomy" id="249248"/>
    <lineage>
        <taxon>Eukaryota</taxon>
        <taxon>Metazoa</taxon>
        <taxon>Spiralia</taxon>
        <taxon>Gnathifera</taxon>
        <taxon>Rotifera</taxon>
        <taxon>Eurotatoria</taxon>
        <taxon>Bdelloidea</taxon>
        <taxon>Adinetida</taxon>
        <taxon>Adinetidae</taxon>
        <taxon>Adineta</taxon>
    </lineage>
</organism>
<dbReference type="PROSITE" id="PS51450">
    <property type="entry name" value="LRR"/>
    <property type="match status" value="4"/>
</dbReference>
<dbReference type="GO" id="GO:0016323">
    <property type="term" value="C:basolateral plasma membrane"/>
    <property type="evidence" value="ECO:0007669"/>
    <property type="project" value="TreeGrafter"/>
</dbReference>
<dbReference type="AlphaFoldDB" id="A0A814ZZC1"/>
<evidence type="ECO:0000313" key="4">
    <source>
        <dbReference type="Proteomes" id="UP000663852"/>
    </source>
</evidence>